<sequence>MIIRFRRQHALGLVEMRRLVRPWIRDLAARYALQTFVVKGRNADVVKFSRAGVDGEVSVGADHVEVSAQFGFLFAAFGQTIGAEIEKNLDAFMADARRASAEATAAGAPSGSDAPGAGPAAEAGADHLDGAAAAPGARTPPRADAGPGRTAAKRAGKASDPSAAPRPAPGGAAAVDRAAAKRRSRKA</sequence>
<feature type="compositionally biased region" description="Low complexity" evidence="1">
    <location>
        <begin position="130"/>
        <end position="149"/>
    </location>
</feature>
<dbReference type="AlphaFoldDB" id="A0A7Y6TX22"/>
<proteinExistence type="predicted"/>
<dbReference type="NCBIfam" id="TIGR02610">
    <property type="entry name" value="PHA_gran_rgn"/>
    <property type="match status" value="1"/>
</dbReference>
<dbReference type="Proteomes" id="UP000529637">
    <property type="component" value="Unassembled WGS sequence"/>
</dbReference>
<feature type="compositionally biased region" description="Low complexity" evidence="1">
    <location>
        <begin position="158"/>
        <end position="177"/>
    </location>
</feature>
<dbReference type="RefSeq" id="WP_176069489.1">
    <property type="nucleotide sequence ID" value="NZ_JABWMJ010000005.1"/>
</dbReference>
<name>A0A7Y6TX22_9BURK</name>
<accession>A0A7Y6TX22</accession>
<feature type="compositionally biased region" description="Low complexity" evidence="1">
    <location>
        <begin position="103"/>
        <end position="123"/>
    </location>
</feature>
<dbReference type="InterPro" id="IPR013433">
    <property type="entry name" value="PHA_gran_rgn"/>
</dbReference>
<evidence type="ECO:0000256" key="1">
    <source>
        <dbReference type="SAM" id="MobiDB-lite"/>
    </source>
</evidence>
<organism evidence="2 3">
    <name type="scientific">Piscinibacter koreensis</name>
    <dbReference type="NCBI Taxonomy" id="2742824"/>
    <lineage>
        <taxon>Bacteria</taxon>
        <taxon>Pseudomonadati</taxon>
        <taxon>Pseudomonadota</taxon>
        <taxon>Betaproteobacteria</taxon>
        <taxon>Burkholderiales</taxon>
        <taxon>Sphaerotilaceae</taxon>
        <taxon>Piscinibacter</taxon>
    </lineage>
</organism>
<evidence type="ECO:0000313" key="3">
    <source>
        <dbReference type="Proteomes" id="UP000529637"/>
    </source>
</evidence>
<dbReference type="EMBL" id="JABWMJ010000005">
    <property type="protein sequence ID" value="NUZ06647.1"/>
    <property type="molecule type" value="Genomic_DNA"/>
</dbReference>
<dbReference type="Pfam" id="PF09650">
    <property type="entry name" value="PHA_gran_rgn"/>
    <property type="match status" value="1"/>
</dbReference>
<evidence type="ECO:0000313" key="2">
    <source>
        <dbReference type="EMBL" id="NUZ06647.1"/>
    </source>
</evidence>
<gene>
    <name evidence="2" type="ORF">HQN59_12825</name>
</gene>
<protein>
    <submittedName>
        <fullName evidence="2">Polyhydroxyalkanoic acid system family protein</fullName>
    </submittedName>
</protein>
<feature type="region of interest" description="Disordered" evidence="1">
    <location>
        <begin position="103"/>
        <end position="187"/>
    </location>
</feature>
<comment type="caution">
    <text evidence="2">The sequence shown here is derived from an EMBL/GenBank/DDBJ whole genome shotgun (WGS) entry which is preliminary data.</text>
</comment>
<reference evidence="2 3" key="1">
    <citation type="submission" date="2020-06" db="EMBL/GenBank/DDBJ databases">
        <title>Schlegella sp. ID0723 isolated from air conditioner.</title>
        <authorList>
            <person name="Kim D.Y."/>
            <person name="Kim D.-U."/>
        </authorList>
    </citation>
    <scope>NUCLEOTIDE SEQUENCE [LARGE SCALE GENOMIC DNA]</scope>
    <source>
        <strain evidence="2 3">ID0723</strain>
    </source>
</reference>
<keyword evidence="3" id="KW-1185">Reference proteome</keyword>